<dbReference type="EMBL" id="OZ034819">
    <property type="protein sequence ID" value="CAL1393911.1"/>
    <property type="molecule type" value="Genomic_DNA"/>
</dbReference>
<reference evidence="2 3" key="1">
    <citation type="submission" date="2024-04" db="EMBL/GenBank/DDBJ databases">
        <authorList>
            <person name="Fracassetti M."/>
        </authorList>
    </citation>
    <scope>NUCLEOTIDE SEQUENCE [LARGE SCALE GENOMIC DNA]</scope>
</reference>
<feature type="region of interest" description="Disordered" evidence="1">
    <location>
        <begin position="1"/>
        <end position="74"/>
    </location>
</feature>
<evidence type="ECO:0000313" key="2">
    <source>
        <dbReference type="EMBL" id="CAL1393911.1"/>
    </source>
</evidence>
<accession>A0AAV2F6N2</accession>
<evidence type="ECO:0000256" key="1">
    <source>
        <dbReference type="SAM" id="MobiDB-lite"/>
    </source>
</evidence>
<dbReference type="AlphaFoldDB" id="A0AAV2F6N2"/>
<name>A0AAV2F6N2_9ROSI</name>
<evidence type="ECO:0000313" key="3">
    <source>
        <dbReference type="Proteomes" id="UP001497516"/>
    </source>
</evidence>
<dbReference type="Proteomes" id="UP001497516">
    <property type="component" value="Chromosome 6"/>
</dbReference>
<sequence length="74" mass="7988">MTGLTDIGRTRPSQIEPDQGGFRRAAAGTRMEEKLGTSGKFPRRDTPMGNSSSRQGTPESGNGSRARIWDHAKA</sequence>
<protein>
    <submittedName>
        <fullName evidence="2">Uncharacterized protein</fullName>
    </submittedName>
</protein>
<gene>
    <name evidence="2" type="ORF">LTRI10_LOCUS34447</name>
</gene>
<proteinExistence type="predicted"/>
<organism evidence="2 3">
    <name type="scientific">Linum trigynum</name>
    <dbReference type="NCBI Taxonomy" id="586398"/>
    <lineage>
        <taxon>Eukaryota</taxon>
        <taxon>Viridiplantae</taxon>
        <taxon>Streptophyta</taxon>
        <taxon>Embryophyta</taxon>
        <taxon>Tracheophyta</taxon>
        <taxon>Spermatophyta</taxon>
        <taxon>Magnoliopsida</taxon>
        <taxon>eudicotyledons</taxon>
        <taxon>Gunneridae</taxon>
        <taxon>Pentapetalae</taxon>
        <taxon>rosids</taxon>
        <taxon>fabids</taxon>
        <taxon>Malpighiales</taxon>
        <taxon>Linaceae</taxon>
        <taxon>Linum</taxon>
    </lineage>
</organism>
<keyword evidence="3" id="KW-1185">Reference proteome</keyword>
<feature type="compositionally biased region" description="Polar residues" evidence="1">
    <location>
        <begin position="48"/>
        <end position="63"/>
    </location>
</feature>